<reference evidence="2 3" key="1">
    <citation type="submission" date="2022-10" db="EMBL/GenBank/DDBJ databases">
        <title>Defluviimonas sp. nov., isolated from ocean surface sediments.</title>
        <authorList>
            <person name="He W."/>
            <person name="Wang L."/>
            <person name="Zhang D.-F."/>
        </authorList>
    </citation>
    <scope>NUCLEOTIDE SEQUENCE [LARGE SCALE GENOMIC DNA]</scope>
    <source>
        <strain evidence="2 3">WL0024</strain>
    </source>
</reference>
<dbReference type="Pfam" id="PF07791">
    <property type="entry name" value="Imm11"/>
    <property type="match status" value="1"/>
</dbReference>
<evidence type="ECO:0000259" key="1">
    <source>
        <dbReference type="Pfam" id="PF07791"/>
    </source>
</evidence>
<protein>
    <recommendedName>
        <fullName evidence="1">Immunity MXAN-0049 protein domain-containing protein</fullName>
    </recommendedName>
</protein>
<organism evidence="2 3">
    <name type="scientific">Albidovulum salinarum</name>
    <dbReference type="NCBI Taxonomy" id="2984153"/>
    <lineage>
        <taxon>Bacteria</taxon>
        <taxon>Pseudomonadati</taxon>
        <taxon>Pseudomonadota</taxon>
        <taxon>Alphaproteobacteria</taxon>
        <taxon>Rhodobacterales</taxon>
        <taxon>Paracoccaceae</taxon>
        <taxon>Albidovulum</taxon>
    </lineage>
</organism>
<comment type="caution">
    <text evidence="2">The sequence shown here is derived from an EMBL/GenBank/DDBJ whole genome shotgun (WGS) entry which is preliminary data.</text>
</comment>
<dbReference type="EMBL" id="JAOVQO010000001">
    <property type="protein sequence ID" value="MCU9846498.1"/>
    <property type="molecule type" value="Genomic_DNA"/>
</dbReference>
<sequence length="151" mass="17435">MKPDHRPTKLQRIGRGLDISPLLDVDSYTSCLLVNQTFKDILEELEPGVHQFFPMEIFIKDEKVGDRYWLNICNRLDTYHPTLTYPRNERGFFEPVKGEPFSVVFSVDAIGNHHAWHDKFGQGTYISDTFAERLQAAVLSGLHFSEPKPQQ</sequence>
<dbReference type="Proteomes" id="UP001209535">
    <property type="component" value="Unassembled WGS sequence"/>
</dbReference>
<evidence type="ECO:0000313" key="2">
    <source>
        <dbReference type="EMBL" id="MCU9846498.1"/>
    </source>
</evidence>
<accession>A0ABT2WXU0</accession>
<feature type="domain" description="Immunity MXAN-0049 protein" evidence="1">
    <location>
        <begin position="24"/>
        <end position="146"/>
    </location>
</feature>
<evidence type="ECO:0000313" key="3">
    <source>
        <dbReference type="Proteomes" id="UP001209535"/>
    </source>
</evidence>
<keyword evidence="3" id="KW-1185">Reference proteome</keyword>
<dbReference type="InterPro" id="IPR012433">
    <property type="entry name" value="Imm11"/>
</dbReference>
<proteinExistence type="predicted"/>
<gene>
    <name evidence="2" type="ORF">OEZ60_00575</name>
</gene>
<dbReference type="RefSeq" id="WP_263332141.1">
    <property type="nucleotide sequence ID" value="NZ_JAOVQO010000001.1"/>
</dbReference>
<name>A0ABT2WXU0_9RHOB</name>